<evidence type="ECO:0000256" key="2">
    <source>
        <dbReference type="ARBA" id="ARBA00004651"/>
    </source>
</evidence>
<evidence type="ECO:0000256" key="7">
    <source>
        <dbReference type="ARBA" id="ARBA00023136"/>
    </source>
</evidence>
<keyword evidence="4" id="KW-1003">Cell membrane</keyword>
<dbReference type="PANTHER" id="PTHR34040">
    <property type="entry name" value="FLAGELLAR BIOSYNTHETIC PROTEIN FLIQ"/>
    <property type="match status" value="1"/>
</dbReference>
<reference evidence="10" key="1">
    <citation type="submission" date="2018-06" db="EMBL/GenBank/DDBJ databases">
        <authorList>
            <person name="Zhirakovskaya E."/>
        </authorList>
    </citation>
    <scope>NUCLEOTIDE SEQUENCE</scope>
</reference>
<dbReference type="GO" id="GO:0005886">
    <property type="term" value="C:plasma membrane"/>
    <property type="evidence" value="ECO:0007669"/>
    <property type="project" value="UniProtKB-SubCell"/>
</dbReference>
<dbReference type="InterPro" id="IPR002191">
    <property type="entry name" value="Bac_export_3"/>
</dbReference>
<keyword evidence="10" id="KW-0966">Cell projection</keyword>
<keyword evidence="5 9" id="KW-0812">Transmembrane</keyword>
<keyword evidence="8" id="KW-0975">Bacterial flagellum</keyword>
<dbReference type="InterPro" id="IPR006305">
    <property type="entry name" value="FliQ"/>
</dbReference>
<name>A0A3B0QUW9_9ZZZZ</name>
<dbReference type="AlphaFoldDB" id="A0A3B0QUW9"/>
<gene>
    <name evidence="10" type="ORF">MNBD_DELTA01-1731</name>
</gene>
<dbReference type="PIRSF" id="PIRSF004669">
    <property type="entry name" value="FliQ"/>
    <property type="match status" value="1"/>
</dbReference>
<accession>A0A3B0QUW9</accession>
<keyword evidence="6 9" id="KW-1133">Transmembrane helix</keyword>
<evidence type="ECO:0000256" key="8">
    <source>
        <dbReference type="ARBA" id="ARBA00023143"/>
    </source>
</evidence>
<dbReference type="NCBIfam" id="TIGR01402">
    <property type="entry name" value="fliQ"/>
    <property type="match status" value="1"/>
</dbReference>
<comment type="subcellular location">
    <subcellularLocation>
        <location evidence="1">Bacterial flagellum basal body</location>
    </subcellularLocation>
    <subcellularLocation>
        <location evidence="2">Cell membrane</location>
        <topology evidence="2">Multi-pass membrane protein</topology>
    </subcellularLocation>
</comment>
<proteinExistence type="predicted"/>
<feature type="transmembrane region" description="Helical" evidence="9">
    <location>
        <begin position="51"/>
        <end position="70"/>
    </location>
</feature>
<dbReference type="GO" id="GO:0009306">
    <property type="term" value="P:protein secretion"/>
    <property type="evidence" value="ECO:0007669"/>
    <property type="project" value="InterPro"/>
</dbReference>
<evidence type="ECO:0000256" key="1">
    <source>
        <dbReference type="ARBA" id="ARBA00004117"/>
    </source>
</evidence>
<keyword evidence="10" id="KW-0969">Cilium</keyword>
<evidence type="ECO:0000256" key="9">
    <source>
        <dbReference type="SAM" id="Phobius"/>
    </source>
</evidence>
<protein>
    <recommendedName>
        <fullName evidence="3">Flagellar biosynthetic protein FliQ</fullName>
    </recommendedName>
</protein>
<dbReference type="Pfam" id="PF01313">
    <property type="entry name" value="Bac_export_3"/>
    <property type="match status" value="1"/>
</dbReference>
<evidence type="ECO:0000313" key="10">
    <source>
        <dbReference type="EMBL" id="VAV85220.1"/>
    </source>
</evidence>
<dbReference type="PRINTS" id="PR00952">
    <property type="entry name" value="TYPE3IMQPROT"/>
</dbReference>
<keyword evidence="7 9" id="KW-0472">Membrane</keyword>
<keyword evidence="10" id="KW-0282">Flagellum</keyword>
<dbReference type="PANTHER" id="PTHR34040:SF2">
    <property type="entry name" value="FLAGELLAR BIOSYNTHETIC PROTEIN FLIQ"/>
    <property type="match status" value="1"/>
</dbReference>
<organism evidence="10">
    <name type="scientific">hydrothermal vent metagenome</name>
    <dbReference type="NCBI Taxonomy" id="652676"/>
    <lineage>
        <taxon>unclassified sequences</taxon>
        <taxon>metagenomes</taxon>
        <taxon>ecological metagenomes</taxon>
    </lineage>
</organism>
<evidence type="ECO:0000256" key="6">
    <source>
        <dbReference type="ARBA" id="ARBA00022989"/>
    </source>
</evidence>
<sequence>MTPELVISIGKTTIDMALTLSVPILLCGMAVGLTVSIFQAVTQIQEMTLTFVPKIIAVFIALLIFASWMIEMMVQYTTDLYMNIPNYIR</sequence>
<dbReference type="GO" id="GO:0044780">
    <property type="term" value="P:bacterial-type flagellum assembly"/>
    <property type="evidence" value="ECO:0007669"/>
    <property type="project" value="InterPro"/>
</dbReference>
<feature type="transmembrane region" description="Helical" evidence="9">
    <location>
        <begin position="20"/>
        <end position="39"/>
    </location>
</feature>
<evidence type="ECO:0000256" key="4">
    <source>
        <dbReference type="ARBA" id="ARBA00022475"/>
    </source>
</evidence>
<dbReference type="EMBL" id="UOEA01000083">
    <property type="protein sequence ID" value="VAV85220.1"/>
    <property type="molecule type" value="Genomic_DNA"/>
</dbReference>
<evidence type="ECO:0000256" key="5">
    <source>
        <dbReference type="ARBA" id="ARBA00022692"/>
    </source>
</evidence>
<evidence type="ECO:0000256" key="3">
    <source>
        <dbReference type="ARBA" id="ARBA00021718"/>
    </source>
</evidence>
<dbReference type="GO" id="GO:0009425">
    <property type="term" value="C:bacterial-type flagellum basal body"/>
    <property type="evidence" value="ECO:0007669"/>
    <property type="project" value="UniProtKB-SubCell"/>
</dbReference>